<dbReference type="GO" id="GO:0003700">
    <property type="term" value="F:DNA-binding transcription factor activity"/>
    <property type="evidence" value="ECO:0007669"/>
    <property type="project" value="InterPro"/>
</dbReference>
<name>A0A8T0TSR7_PANVG</name>
<evidence type="ECO:0000313" key="8">
    <source>
        <dbReference type="EMBL" id="KAG2615051.1"/>
    </source>
</evidence>
<dbReference type="EMBL" id="CM029042">
    <property type="protein sequence ID" value="KAG2615051.1"/>
    <property type="molecule type" value="Genomic_DNA"/>
</dbReference>
<feature type="region of interest" description="Disordered" evidence="6">
    <location>
        <begin position="275"/>
        <end position="420"/>
    </location>
</feature>
<dbReference type="CDD" id="cd00018">
    <property type="entry name" value="AP2"/>
    <property type="match status" value="1"/>
</dbReference>
<dbReference type="Pfam" id="PF00847">
    <property type="entry name" value="AP2"/>
    <property type="match status" value="1"/>
</dbReference>
<evidence type="ECO:0000256" key="2">
    <source>
        <dbReference type="ARBA" id="ARBA00023015"/>
    </source>
</evidence>
<proteinExistence type="predicted"/>
<comment type="caution">
    <text evidence="8">The sequence shown here is derived from an EMBL/GenBank/DDBJ whole genome shotgun (WGS) entry which is preliminary data.</text>
</comment>
<keyword evidence="9" id="KW-1185">Reference proteome</keyword>
<feature type="compositionally biased region" description="Pro residues" evidence="6">
    <location>
        <begin position="282"/>
        <end position="300"/>
    </location>
</feature>
<sequence>MNHIRALYKWTHVARQGDPEPFLRTKARACHVVAGAAAGQCLLDRSFMCHAAVAESGEQHGRRRLAAGDVGGGRGGDRQQPLQPLEPVVMEANTAASPALSRARQAQEMSAMVAALARVVAGSAPPAKAVQEASAEEAWWPYDELAAEPSPSFVLDGYRETQPPPEHYWPSAAAATEAVTSSQTQYRAASGAAAEEELPSPSSAGAGASGSGSAAPRKRYRGVRQRPWGKWAAEIRDPHKAARVWLGTFDTAEAAARAYDGAALRFRGSRAKLNFPESATLPSPPPPDPAPRALPPPPRPDALLESQAPPTGGVMEQYAEYARLLQSAGGDPGGSSGAPSGTLPPPPPPATSTYSFAAEGATPFSYLSPPQSRMEALRDMEEGHGPSRRAAMAQREVRGQAWRQGYGRHGPGQHGGRRGG</sequence>
<dbReference type="Gene3D" id="3.30.730.10">
    <property type="entry name" value="AP2/ERF domain"/>
    <property type="match status" value="1"/>
</dbReference>
<dbReference type="PANTHER" id="PTHR31190">
    <property type="entry name" value="DNA-BINDING DOMAIN"/>
    <property type="match status" value="1"/>
</dbReference>
<dbReference type="PANTHER" id="PTHR31190:SF421">
    <property type="entry name" value="ETHYLENE-RESPONSIVE TRANSCRIPTION FACTOR ERF110"/>
    <property type="match status" value="1"/>
</dbReference>
<dbReference type="PROSITE" id="PS51032">
    <property type="entry name" value="AP2_ERF"/>
    <property type="match status" value="1"/>
</dbReference>
<evidence type="ECO:0000259" key="7">
    <source>
        <dbReference type="PROSITE" id="PS51032"/>
    </source>
</evidence>
<evidence type="ECO:0000256" key="5">
    <source>
        <dbReference type="ARBA" id="ARBA00023242"/>
    </source>
</evidence>
<feature type="compositionally biased region" description="Basic and acidic residues" evidence="6">
    <location>
        <begin position="375"/>
        <end position="385"/>
    </location>
</feature>
<dbReference type="InterPro" id="IPR044808">
    <property type="entry name" value="ERF_plant"/>
</dbReference>
<accession>A0A8T0TSR7</accession>
<dbReference type="GO" id="GO:0005634">
    <property type="term" value="C:nucleus"/>
    <property type="evidence" value="ECO:0007669"/>
    <property type="project" value="UniProtKB-SubCell"/>
</dbReference>
<reference evidence="8 9" key="1">
    <citation type="submission" date="2020-05" db="EMBL/GenBank/DDBJ databases">
        <title>WGS assembly of Panicum virgatum.</title>
        <authorList>
            <person name="Lovell J.T."/>
            <person name="Jenkins J."/>
            <person name="Shu S."/>
            <person name="Juenger T.E."/>
            <person name="Schmutz J."/>
        </authorList>
    </citation>
    <scope>NUCLEOTIDE SEQUENCE</scope>
    <source>
        <strain evidence="8">AP13</strain>
        <strain evidence="9">cv. AP13</strain>
    </source>
</reference>
<feature type="compositionally biased region" description="Low complexity" evidence="6">
    <location>
        <begin position="173"/>
        <end position="184"/>
    </location>
</feature>
<evidence type="ECO:0000256" key="3">
    <source>
        <dbReference type="ARBA" id="ARBA00023125"/>
    </source>
</evidence>
<feature type="compositionally biased region" description="Low complexity" evidence="6">
    <location>
        <begin position="199"/>
        <end position="215"/>
    </location>
</feature>
<evidence type="ECO:0000313" key="9">
    <source>
        <dbReference type="Proteomes" id="UP000823388"/>
    </source>
</evidence>
<keyword evidence="5" id="KW-0539">Nucleus</keyword>
<dbReference type="AlphaFoldDB" id="A0A8T0TSR7"/>
<dbReference type="EMBL" id="CM029042">
    <property type="protein sequence ID" value="KAG2615050.1"/>
    <property type="molecule type" value="Genomic_DNA"/>
</dbReference>
<protein>
    <recommendedName>
        <fullName evidence="7">AP2/ERF domain-containing protein</fullName>
    </recommendedName>
</protein>
<dbReference type="GO" id="GO:0009873">
    <property type="term" value="P:ethylene-activated signaling pathway"/>
    <property type="evidence" value="ECO:0007669"/>
    <property type="project" value="InterPro"/>
</dbReference>
<keyword evidence="4" id="KW-0804">Transcription</keyword>
<dbReference type="PRINTS" id="PR00367">
    <property type="entry name" value="ETHRSPELEMNT"/>
</dbReference>
<gene>
    <name evidence="8" type="ORF">PVAP13_3NG028300</name>
</gene>
<dbReference type="InterPro" id="IPR036955">
    <property type="entry name" value="AP2/ERF_dom_sf"/>
</dbReference>
<feature type="domain" description="AP2/ERF" evidence="7">
    <location>
        <begin position="219"/>
        <end position="276"/>
    </location>
</feature>
<evidence type="ECO:0000256" key="6">
    <source>
        <dbReference type="SAM" id="MobiDB-lite"/>
    </source>
</evidence>
<dbReference type="SMART" id="SM00380">
    <property type="entry name" value="AP2"/>
    <property type="match status" value="1"/>
</dbReference>
<feature type="region of interest" description="Disordered" evidence="6">
    <location>
        <begin position="58"/>
        <end position="83"/>
    </location>
</feature>
<feature type="region of interest" description="Disordered" evidence="6">
    <location>
        <begin position="173"/>
        <end position="223"/>
    </location>
</feature>
<comment type="subcellular location">
    <subcellularLocation>
        <location evidence="1">Nucleus</location>
    </subcellularLocation>
</comment>
<dbReference type="FunFam" id="3.30.730.10:FF:000001">
    <property type="entry name" value="Ethylene-responsive transcription factor 2"/>
    <property type="match status" value="1"/>
</dbReference>
<evidence type="ECO:0000256" key="4">
    <source>
        <dbReference type="ARBA" id="ARBA00023163"/>
    </source>
</evidence>
<keyword evidence="3" id="KW-0238">DNA-binding</keyword>
<dbReference type="SUPFAM" id="SSF54171">
    <property type="entry name" value="DNA-binding domain"/>
    <property type="match status" value="1"/>
</dbReference>
<organism evidence="8 9">
    <name type="scientific">Panicum virgatum</name>
    <name type="common">Blackwell switchgrass</name>
    <dbReference type="NCBI Taxonomy" id="38727"/>
    <lineage>
        <taxon>Eukaryota</taxon>
        <taxon>Viridiplantae</taxon>
        <taxon>Streptophyta</taxon>
        <taxon>Embryophyta</taxon>
        <taxon>Tracheophyta</taxon>
        <taxon>Spermatophyta</taxon>
        <taxon>Magnoliopsida</taxon>
        <taxon>Liliopsida</taxon>
        <taxon>Poales</taxon>
        <taxon>Poaceae</taxon>
        <taxon>PACMAD clade</taxon>
        <taxon>Panicoideae</taxon>
        <taxon>Panicodae</taxon>
        <taxon>Paniceae</taxon>
        <taxon>Panicinae</taxon>
        <taxon>Panicum</taxon>
        <taxon>Panicum sect. Hiantes</taxon>
    </lineage>
</organism>
<dbReference type="GO" id="GO:0003677">
    <property type="term" value="F:DNA binding"/>
    <property type="evidence" value="ECO:0007669"/>
    <property type="project" value="UniProtKB-KW"/>
</dbReference>
<keyword evidence="2" id="KW-0805">Transcription regulation</keyword>
<dbReference type="InterPro" id="IPR016177">
    <property type="entry name" value="DNA-bd_dom_sf"/>
</dbReference>
<evidence type="ECO:0000256" key="1">
    <source>
        <dbReference type="ARBA" id="ARBA00004123"/>
    </source>
</evidence>
<dbReference type="Proteomes" id="UP000823388">
    <property type="component" value="Chromosome 3N"/>
</dbReference>
<dbReference type="InterPro" id="IPR001471">
    <property type="entry name" value="AP2/ERF_dom"/>
</dbReference>